<name>A0A8J5R259_9HYME</name>
<evidence type="ECO:0000256" key="2">
    <source>
        <dbReference type="ARBA" id="ARBA00022741"/>
    </source>
</evidence>
<dbReference type="OrthoDB" id="1074at2759"/>
<dbReference type="Pfam" id="PF00679">
    <property type="entry name" value="EFG_C"/>
    <property type="match status" value="1"/>
</dbReference>
<evidence type="ECO:0000259" key="10">
    <source>
        <dbReference type="PROSITE" id="PS51722"/>
    </source>
</evidence>
<dbReference type="GO" id="GO:0045727">
    <property type="term" value="P:positive regulation of translation"/>
    <property type="evidence" value="ECO:0007669"/>
    <property type="project" value="UniProtKB-UniRule"/>
</dbReference>
<evidence type="ECO:0000256" key="1">
    <source>
        <dbReference type="ARBA" id="ARBA00005454"/>
    </source>
</evidence>
<dbReference type="GO" id="GO:0006412">
    <property type="term" value="P:translation"/>
    <property type="evidence" value="ECO:0007669"/>
    <property type="project" value="UniProtKB-KW"/>
</dbReference>
<comment type="subcellular location">
    <subcellularLocation>
        <location evidence="8">Mitochondrion inner membrane</location>
        <topology evidence="8">Peripheral membrane protein</topology>
        <orientation evidence="8">Matrix side</orientation>
    </subcellularLocation>
</comment>
<comment type="function">
    <text evidence="8">Promotes mitochondrial protein synthesis. May act as a fidelity factor of the translation reaction, by catalyzing a one-codon backward translocation of tRNAs on improperly translocated ribosomes. Binds to mitochondrial ribosomes in a GTP-dependent manner.</text>
</comment>
<evidence type="ECO:0000256" key="5">
    <source>
        <dbReference type="ARBA" id="ARBA00023128"/>
    </source>
</evidence>
<reference evidence="11" key="2">
    <citation type="submission" date="2021-04" db="EMBL/GenBank/DDBJ databases">
        <title>Genome-wide patterns of bracovirus chromosomal integration into multiple host tissues during parasitism.</title>
        <authorList>
            <person name="Chebbi M.A.C."/>
        </authorList>
    </citation>
    <scope>NUCLEOTIDE SEQUENCE</scope>
    <source>
        <tissue evidence="11">Whole body</tissue>
    </source>
</reference>
<dbReference type="InterPro" id="IPR000640">
    <property type="entry name" value="EFG_V-like"/>
</dbReference>
<dbReference type="PROSITE" id="PS51722">
    <property type="entry name" value="G_TR_2"/>
    <property type="match status" value="1"/>
</dbReference>
<dbReference type="GO" id="GO:0097177">
    <property type="term" value="F:mitochondrial ribosome binding"/>
    <property type="evidence" value="ECO:0007669"/>
    <property type="project" value="TreeGrafter"/>
</dbReference>
<dbReference type="NCBIfam" id="TIGR01393">
    <property type="entry name" value="lepA"/>
    <property type="match status" value="1"/>
</dbReference>
<gene>
    <name evidence="11" type="ORF">G9C98_006950</name>
</gene>
<dbReference type="InterPro" id="IPR035654">
    <property type="entry name" value="LepA_IV"/>
</dbReference>
<keyword evidence="2 8" id="KW-0547">Nucleotide-binding</keyword>
<comment type="similarity">
    <text evidence="8">Belongs to the GTP-binding elongation factor family. LepA subfamily.</text>
</comment>
<dbReference type="FunFam" id="3.40.50.300:FF:000078">
    <property type="entry name" value="Elongation factor 4"/>
    <property type="match status" value="1"/>
</dbReference>
<reference evidence="11" key="1">
    <citation type="submission" date="2020-03" db="EMBL/GenBank/DDBJ databases">
        <authorList>
            <person name="Chebbi M.A."/>
            <person name="Drezen J.M."/>
        </authorList>
    </citation>
    <scope>NUCLEOTIDE SEQUENCE</scope>
    <source>
        <tissue evidence="11">Whole body</tissue>
    </source>
</reference>
<accession>A0A8J5R259</accession>
<dbReference type="AlphaFoldDB" id="A0A8J5R259"/>
<proteinExistence type="inferred from homology"/>
<dbReference type="PANTHER" id="PTHR43512:SF7">
    <property type="entry name" value="TRANSLATION FACTOR GUF1, MITOCHONDRIAL"/>
    <property type="match status" value="1"/>
</dbReference>
<evidence type="ECO:0000256" key="7">
    <source>
        <dbReference type="ARBA" id="ARBA00023136"/>
    </source>
</evidence>
<dbReference type="CDD" id="cd01890">
    <property type="entry name" value="LepA"/>
    <property type="match status" value="1"/>
</dbReference>
<dbReference type="GO" id="GO:0005525">
    <property type="term" value="F:GTP binding"/>
    <property type="evidence" value="ECO:0007669"/>
    <property type="project" value="UniProtKB-UniRule"/>
</dbReference>
<dbReference type="PROSITE" id="PS00301">
    <property type="entry name" value="G_TR_1"/>
    <property type="match status" value="1"/>
</dbReference>
<evidence type="ECO:0000256" key="4">
    <source>
        <dbReference type="ARBA" id="ARBA00022801"/>
    </source>
</evidence>
<keyword evidence="12" id="KW-1185">Reference proteome</keyword>
<dbReference type="Pfam" id="PF00009">
    <property type="entry name" value="GTP_EFTU"/>
    <property type="match status" value="1"/>
</dbReference>
<dbReference type="GO" id="GO:0003924">
    <property type="term" value="F:GTPase activity"/>
    <property type="evidence" value="ECO:0007669"/>
    <property type="project" value="UniProtKB-UniRule"/>
</dbReference>
<keyword evidence="6 8" id="KW-0342">GTP-binding</keyword>
<dbReference type="InterPro" id="IPR000795">
    <property type="entry name" value="T_Tr_GTP-bd_dom"/>
</dbReference>
<dbReference type="FunFam" id="2.40.30.10:FF:000015">
    <property type="entry name" value="Translation factor GUF1, mitochondrial"/>
    <property type="match status" value="1"/>
</dbReference>
<dbReference type="Proteomes" id="UP000729913">
    <property type="component" value="Unassembled WGS sequence"/>
</dbReference>
<dbReference type="InterPro" id="IPR005225">
    <property type="entry name" value="Small_GTP-bd"/>
</dbReference>
<dbReference type="FunFam" id="3.30.70.870:FF:000004">
    <property type="entry name" value="Translation factor GUF1, mitochondrial"/>
    <property type="match status" value="1"/>
</dbReference>
<protein>
    <recommendedName>
        <fullName evidence="8">Translation factor GUF1 homolog, mitochondrial</fullName>
        <ecNumber evidence="8">3.6.5.n1</ecNumber>
    </recommendedName>
    <alternativeName>
        <fullName evidence="8">Elongation factor 4 homolog</fullName>
        <shortName evidence="8">EF-4</shortName>
    </alternativeName>
    <alternativeName>
        <fullName evidence="8">GTPase GUF1 homolog</fullName>
    </alternativeName>
    <alternativeName>
        <fullName evidence="8">Ribosomal back-translocase</fullName>
    </alternativeName>
</protein>
<comment type="catalytic activity">
    <reaction evidence="8">
        <text>GTP + H2O = GDP + phosphate + H(+)</text>
        <dbReference type="Rhea" id="RHEA:19669"/>
        <dbReference type="ChEBI" id="CHEBI:15377"/>
        <dbReference type="ChEBI" id="CHEBI:15378"/>
        <dbReference type="ChEBI" id="CHEBI:37565"/>
        <dbReference type="ChEBI" id="CHEBI:43474"/>
        <dbReference type="ChEBI" id="CHEBI:58189"/>
        <dbReference type="EC" id="3.6.5.n1"/>
    </reaction>
</comment>
<evidence type="ECO:0000256" key="9">
    <source>
        <dbReference type="SAM" id="MobiDB-lite"/>
    </source>
</evidence>
<dbReference type="HAMAP" id="MF_00071">
    <property type="entry name" value="LepA"/>
    <property type="match status" value="1"/>
</dbReference>
<keyword evidence="3 8" id="KW-0999">Mitochondrion inner membrane</keyword>
<dbReference type="FunFam" id="3.30.70.2570:FF:000001">
    <property type="entry name" value="Translation factor GUF1, mitochondrial"/>
    <property type="match status" value="1"/>
</dbReference>
<comment type="caution">
    <text evidence="11">The sequence shown here is derived from an EMBL/GenBank/DDBJ whole genome shotgun (WGS) entry which is preliminary data.</text>
</comment>
<dbReference type="CDD" id="cd16260">
    <property type="entry name" value="EF4_III"/>
    <property type="match status" value="1"/>
</dbReference>
<feature type="region of interest" description="Disordered" evidence="9">
    <location>
        <begin position="1"/>
        <end position="24"/>
    </location>
</feature>
<dbReference type="EMBL" id="JAAOIC020000060">
    <property type="protein sequence ID" value="KAG8035504.1"/>
    <property type="molecule type" value="Genomic_DNA"/>
</dbReference>
<keyword evidence="7 8" id="KW-0472">Membrane</keyword>
<feature type="domain" description="Tr-type G" evidence="10">
    <location>
        <begin position="168"/>
        <end position="349"/>
    </location>
</feature>
<evidence type="ECO:0000256" key="6">
    <source>
        <dbReference type="ARBA" id="ARBA00023134"/>
    </source>
</evidence>
<dbReference type="Pfam" id="PF06421">
    <property type="entry name" value="LepA_C"/>
    <property type="match status" value="1"/>
</dbReference>
<dbReference type="InterPro" id="IPR013842">
    <property type="entry name" value="LepA_CTD"/>
</dbReference>
<dbReference type="InterPro" id="IPR006297">
    <property type="entry name" value="EF-4"/>
</dbReference>
<evidence type="ECO:0000313" key="12">
    <source>
        <dbReference type="Proteomes" id="UP000729913"/>
    </source>
</evidence>
<dbReference type="FunFam" id="3.30.70.240:FF:000007">
    <property type="entry name" value="Translation factor GUF1, mitochondrial"/>
    <property type="match status" value="1"/>
</dbReference>
<keyword evidence="8" id="KW-0648">Protein biosynthesis</keyword>
<dbReference type="InterPro" id="IPR031157">
    <property type="entry name" value="G_TR_CS"/>
</dbReference>
<feature type="binding site" evidence="8">
    <location>
        <begin position="295"/>
        <end position="298"/>
    </location>
    <ligand>
        <name>GTP</name>
        <dbReference type="ChEBI" id="CHEBI:37565"/>
    </ligand>
</feature>
<comment type="similarity">
    <text evidence="1">Belongs to the TRAFAC class translation factor GTPase superfamily. Classic translation factor GTPase family. LepA subfamily.</text>
</comment>
<sequence length="767" mass="86353">MKLRPDVNQRPDGPCRGSSDPSHDFQEGVEEIFYIDDYDSRVFFRERSKCYKIKKRNNNNPRIMKNHESVKLISRGILSMSELQRCRQIVADNRKPWITFSGETLGVHVNKDCPQPTSKVADIQCVYLVNVKFTPEKLYISTEISKGGTFHGLSSQTEDLKEYKIPVENIRNFSIIAHVDHGKSTLADRLLEITGAIRRNSGAQVLDKLQVEKDRGITVKAQTVSLKYTYNGTEYLLNLIDTPGHVDFATEVHRSLAACQGVILLVDANDGVQAQTVANFYLAFGRDLVIIPVINKIDLKNANPDRVVKQLRTLFDIESEEVLKISAKQGTNVDKVLETIVEKIPPPPVSRENSFRALIFDSWYDRYKGAIALIYVSDGSLSMRQTLTSVHTGKSYEVKNLMLLRPEEEYVKTLFAGQVGCISCNMRTTKEAHIGDTLHLKNHPVEPLVGFSPPKAMVFAGIYPMDQSQHVALRSAIEKLVLNDSAVSLSLESSPALGPGWRLGFLGLLHMEVFCQRLEQEHEAAPIITAPSVTYKAKIHGKQNLKEYGTDEIYFNNPSKFPSSQIVTEYFEPMVLGTIITPAEYLGGVMSLCLEKRGVEQLTKYIDKDRLMLQFILPLNEIIIDFHDALKSLSSGYASFDYEDNGYQRTDIVKLDVLLNGRLIEELSTIVHASRATEVAKRMGTKLLDIIPRQQFLVAIQVAVGGKVLARENVKPYRKDVTGKLKSGGDVLRRKKLLNQQNEGKKRLRMVGNISLPRETFIDVLKR</sequence>
<evidence type="ECO:0000313" key="11">
    <source>
        <dbReference type="EMBL" id="KAG8035504.1"/>
    </source>
</evidence>
<dbReference type="NCBIfam" id="TIGR00231">
    <property type="entry name" value="small_GTP"/>
    <property type="match status" value="1"/>
</dbReference>
<organism evidence="11 12">
    <name type="scientific">Cotesia typhae</name>
    <dbReference type="NCBI Taxonomy" id="2053667"/>
    <lineage>
        <taxon>Eukaryota</taxon>
        <taxon>Metazoa</taxon>
        <taxon>Ecdysozoa</taxon>
        <taxon>Arthropoda</taxon>
        <taxon>Hexapoda</taxon>
        <taxon>Insecta</taxon>
        <taxon>Pterygota</taxon>
        <taxon>Neoptera</taxon>
        <taxon>Endopterygota</taxon>
        <taxon>Hymenoptera</taxon>
        <taxon>Apocrita</taxon>
        <taxon>Ichneumonoidea</taxon>
        <taxon>Braconidae</taxon>
        <taxon>Microgastrinae</taxon>
        <taxon>Cotesia</taxon>
    </lineage>
</organism>
<feature type="binding site" evidence="8">
    <location>
        <begin position="177"/>
        <end position="184"/>
    </location>
    <ligand>
        <name>GTP</name>
        <dbReference type="ChEBI" id="CHEBI:37565"/>
    </ligand>
</feature>
<dbReference type="GO" id="GO:0005759">
    <property type="term" value="C:mitochondrial matrix"/>
    <property type="evidence" value="ECO:0007669"/>
    <property type="project" value="UniProtKB-UniRule"/>
</dbReference>
<feature type="binding site" evidence="8">
    <location>
        <begin position="241"/>
        <end position="245"/>
    </location>
    <ligand>
        <name>GTP</name>
        <dbReference type="ChEBI" id="CHEBI:37565"/>
    </ligand>
</feature>
<keyword evidence="5 8" id="KW-0496">Mitochondrion</keyword>
<dbReference type="GO" id="GO:0005743">
    <property type="term" value="C:mitochondrial inner membrane"/>
    <property type="evidence" value="ECO:0007669"/>
    <property type="project" value="UniProtKB-SubCell"/>
</dbReference>
<dbReference type="CDD" id="cd03709">
    <property type="entry name" value="lepA_C"/>
    <property type="match status" value="1"/>
</dbReference>
<dbReference type="PANTHER" id="PTHR43512">
    <property type="entry name" value="TRANSLATION FACTOR GUF1-RELATED"/>
    <property type="match status" value="1"/>
</dbReference>
<dbReference type="EC" id="3.6.5.n1" evidence="8"/>
<evidence type="ECO:0000256" key="3">
    <source>
        <dbReference type="ARBA" id="ARBA00022792"/>
    </source>
</evidence>
<dbReference type="CDD" id="cd03699">
    <property type="entry name" value="EF4_II"/>
    <property type="match status" value="1"/>
</dbReference>
<keyword evidence="4 8" id="KW-0378">Hydrolase</keyword>
<evidence type="ECO:0000256" key="8">
    <source>
        <dbReference type="HAMAP-Rule" id="MF_03137"/>
    </source>
</evidence>